<evidence type="ECO:0000256" key="5">
    <source>
        <dbReference type="ARBA" id="ARBA00022679"/>
    </source>
</evidence>
<dbReference type="Pfam" id="PF00512">
    <property type="entry name" value="HisKA"/>
    <property type="match status" value="1"/>
</dbReference>
<keyword evidence="4" id="KW-0597">Phosphoprotein</keyword>
<sequence>MFLKLMNLRKTIFFKLVFVYSLIIAISLTFSFFTIYSFFEAYLDSQVKKDLIETAKWADSVYKKEGLKELIEQIKREAEVIDERELFYKIYDKNGNIILSTNTAVHTKDIALKLEDAGILKKGNFVIKKIDYFYVIFYKLSDKYTFVVGESILDNNKMLNKLQEIFYISGIIAFLLSFFASVFTTFIFVKKLRKISDTAKAISSTSSLDKRIPVKYISDEVDELAILLNQSFDKIETLIKSIKETSENIAHDLKTPIARIRSSAELLLLEEKLDKKCADTVVYIIEETDRLNSMIVDLLTISKLESGAYILKKEKINLSSILQNLYELFKNYAKSKGINLQADIQENIFIEGDTKYISRAVSNLIDNAIKFNKPNGKVIISLKEEDEKIILSITDTGIGIPEDKIDKIFDKFYQVDESRSISGSGLGLSLVKVVLEKHNAKLDIFSKEGEGTNIVITFPKITNL</sequence>
<gene>
    <name evidence="11" type="ORF">SAMN06264868_11150</name>
</gene>
<feature type="domain" description="Histidine kinase" evidence="9">
    <location>
        <begin position="248"/>
        <end position="462"/>
    </location>
</feature>
<dbReference type="EMBL" id="FXTX01000011">
    <property type="protein sequence ID" value="SMP13783.1"/>
    <property type="molecule type" value="Genomic_DNA"/>
</dbReference>
<dbReference type="CDD" id="cd00075">
    <property type="entry name" value="HATPase"/>
    <property type="match status" value="1"/>
</dbReference>
<dbReference type="Proteomes" id="UP001157947">
    <property type="component" value="Unassembled WGS sequence"/>
</dbReference>
<dbReference type="SMART" id="SM00388">
    <property type="entry name" value="HisKA"/>
    <property type="match status" value="1"/>
</dbReference>
<dbReference type="GO" id="GO:0000155">
    <property type="term" value="F:phosphorelay sensor kinase activity"/>
    <property type="evidence" value="ECO:0007669"/>
    <property type="project" value="InterPro"/>
</dbReference>
<keyword evidence="8" id="KW-0472">Membrane</keyword>
<dbReference type="FunFam" id="3.30.565.10:FF:000006">
    <property type="entry name" value="Sensor histidine kinase WalK"/>
    <property type="match status" value="1"/>
</dbReference>
<dbReference type="PROSITE" id="PS50109">
    <property type="entry name" value="HIS_KIN"/>
    <property type="match status" value="1"/>
</dbReference>
<evidence type="ECO:0000313" key="11">
    <source>
        <dbReference type="EMBL" id="SMP13783.1"/>
    </source>
</evidence>
<keyword evidence="12" id="KW-1185">Reference proteome</keyword>
<dbReference type="GO" id="GO:0016036">
    <property type="term" value="P:cellular response to phosphate starvation"/>
    <property type="evidence" value="ECO:0007669"/>
    <property type="project" value="TreeGrafter"/>
</dbReference>
<evidence type="ECO:0000259" key="10">
    <source>
        <dbReference type="PROSITE" id="PS50885"/>
    </source>
</evidence>
<evidence type="ECO:0000256" key="8">
    <source>
        <dbReference type="SAM" id="Phobius"/>
    </source>
</evidence>
<accession>A0AA45WMB2</accession>
<dbReference type="PRINTS" id="PR00344">
    <property type="entry name" value="BCTRLSENSOR"/>
</dbReference>
<comment type="caution">
    <text evidence="11">The sequence shown here is derived from an EMBL/GenBank/DDBJ whole genome shotgun (WGS) entry which is preliminary data.</text>
</comment>
<dbReference type="SMART" id="SM00387">
    <property type="entry name" value="HATPase_c"/>
    <property type="match status" value="1"/>
</dbReference>
<evidence type="ECO:0000256" key="1">
    <source>
        <dbReference type="ARBA" id="ARBA00000085"/>
    </source>
</evidence>
<evidence type="ECO:0000256" key="2">
    <source>
        <dbReference type="ARBA" id="ARBA00004370"/>
    </source>
</evidence>
<keyword evidence="8" id="KW-1133">Transmembrane helix</keyword>
<dbReference type="AlphaFoldDB" id="A0AA45WMB2"/>
<dbReference type="Gene3D" id="1.10.287.130">
    <property type="match status" value="1"/>
</dbReference>
<evidence type="ECO:0000256" key="3">
    <source>
        <dbReference type="ARBA" id="ARBA00012438"/>
    </source>
</evidence>
<dbReference type="InterPro" id="IPR050351">
    <property type="entry name" value="BphY/WalK/GraS-like"/>
</dbReference>
<proteinExistence type="predicted"/>
<comment type="catalytic activity">
    <reaction evidence="1">
        <text>ATP + protein L-histidine = ADP + protein N-phospho-L-histidine.</text>
        <dbReference type="EC" id="2.7.13.3"/>
    </reaction>
</comment>
<feature type="transmembrane region" description="Helical" evidence="8">
    <location>
        <begin position="165"/>
        <end position="189"/>
    </location>
</feature>
<evidence type="ECO:0000256" key="4">
    <source>
        <dbReference type="ARBA" id="ARBA00022553"/>
    </source>
</evidence>
<name>A0AA45WMB2_9AQUI</name>
<dbReference type="PROSITE" id="PS50885">
    <property type="entry name" value="HAMP"/>
    <property type="match status" value="1"/>
</dbReference>
<organism evidence="11 12">
    <name type="scientific">Venenivibrio stagnispumantis</name>
    <dbReference type="NCBI Taxonomy" id="407998"/>
    <lineage>
        <taxon>Bacteria</taxon>
        <taxon>Pseudomonadati</taxon>
        <taxon>Aquificota</taxon>
        <taxon>Aquificia</taxon>
        <taxon>Aquificales</taxon>
        <taxon>Hydrogenothermaceae</taxon>
        <taxon>Venenivibrio</taxon>
    </lineage>
</organism>
<comment type="subcellular location">
    <subcellularLocation>
        <location evidence="2">Membrane</location>
    </subcellularLocation>
</comment>
<evidence type="ECO:0000256" key="7">
    <source>
        <dbReference type="ARBA" id="ARBA00023012"/>
    </source>
</evidence>
<dbReference type="InterPro" id="IPR036890">
    <property type="entry name" value="HATPase_C_sf"/>
</dbReference>
<dbReference type="InterPro" id="IPR004358">
    <property type="entry name" value="Sig_transdc_His_kin-like_C"/>
</dbReference>
<dbReference type="PANTHER" id="PTHR45453">
    <property type="entry name" value="PHOSPHATE REGULON SENSOR PROTEIN PHOR"/>
    <property type="match status" value="1"/>
</dbReference>
<feature type="domain" description="HAMP" evidence="10">
    <location>
        <begin position="186"/>
        <end position="240"/>
    </location>
</feature>
<dbReference type="EC" id="2.7.13.3" evidence="3"/>
<dbReference type="Pfam" id="PF00672">
    <property type="entry name" value="HAMP"/>
    <property type="match status" value="1"/>
</dbReference>
<dbReference type="Gene3D" id="3.30.565.10">
    <property type="entry name" value="Histidine kinase-like ATPase, C-terminal domain"/>
    <property type="match status" value="1"/>
</dbReference>
<dbReference type="InterPro" id="IPR036097">
    <property type="entry name" value="HisK_dim/P_sf"/>
</dbReference>
<feature type="transmembrane region" description="Helical" evidence="8">
    <location>
        <begin position="12"/>
        <end position="39"/>
    </location>
</feature>
<dbReference type="SUPFAM" id="SSF55874">
    <property type="entry name" value="ATPase domain of HSP90 chaperone/DNA topoisomerase II/histidine kinase"/>
    <property type="match status" value="1"/>
</dbReference>
<keyword evidence="7" id="KW-0902">Two-component regulatory system</keyword>
<evidence type="ECO:0000259" key="9">
    <source>
        <dbReference type="PROSITE" id="PS50109"/>
    </source>
</evidence>
<dbReference type="InterPro" id="IPR003660">
    <property type="entry name" value="HAMP_dom"/>
</dbReference>
<dbReference type="Gene3D" id="6.10.340.10">
    <property type="match status" value="1"/>
</dbReference>
<dbReference type="InterPro" id="IPR003594">
    <property type="entry name" value="HATPase_dom"/>
</dbReference>
<dbReference type="SUPFAM" id="SSF47384">
    <property type="entry name" value="Homodimeric domain of signal transducing histidine kinase"/>
    <property type="match status" value="1"/>
</dbReference>
<dbReference type="PANTHER" id="PTHR45453:SF1">
    <property type="entry name" value="PHOSPHATE REGULON SENSOR PROTEIN PHOR"/>
    <property type="match status" value="1"/>
</dbReference>
<evidence type="ECO:0000256" key="6">
    <source>
        <dbReference type="ARBA" id="ARBA00022777"/>
    </source>
</evidence>
<evidence type="ECO:0000313" key="12">
    <source>
        <dbReference type="Proteomes" id="UP001157947"/>
    </source>
</evidence>
<keyword evidence="5" id="KW-0808">Transferase</keyword>
<protein>
    <recommendedName>
        <fullName evidence="3">histidine kinase</fullName>
        <ecNumber evidence="3">2.7.13.3</ecNumber>
    </recommendedName>
</protein>
<reference evidence="11" key="1">
    <citation type="submission" date="2017-05" db="EMBL/GenBank/DDBJ databases">
        <authorList>
            <person name="Varghese N."/>
            <person name="Submissions S."/>
        </authorList>
    </citation>
    <scope>NUCLEOTIDE SEQUENCE</scope>
    <source>
        <strain evidence="11">DSM 18763</strain>
    </source>
</reference>
<keyword evidence="8" id="KW-0812">Transmembrane</keyword>
<dbReference type="InterPro" id="IPR005467">
    <property type="entry name" value="His_kinase_dom"/>
</dbReference>
<dbReference type="GO" id="GO:0004721">
    <property type="term" value="F:phosphoprotein phosphatase activity"/>
    <property type="evidence" value="ECO:0007669"/>
    <property type="project" value="TreeGrafter"/>
</dbReference>
<dbReference type="Pfam" id="PF02518">
    <property type="entry name" value="HATPase_c"/>
    <property type="match status" value="1"/>
</dbReference>
<keyword evidence="6 11" id="KW-0418">Kinase</keyword>
<dbReference type="GO" id="GO:0005886">
    <property type="term" value="C:plasma membrane"/>
    <property type="evidence" value="ECO:0007669"/>
    <property type="project" value="TreeGrafter"/>
</dbReference>
<dbReference type="CDD" id="cd00082">
    <property type="entry name" value="HisKA"/>
    <property type="match status" value="1"/>
</dbReference>
<dbReference type="InterPro" id="IPR003661">
    <property type="entry name" value="HisK_dim/P_dom"/>
</dbReference>